<evidence type="ECO:0000313" key="6">
    <source>
        <dbReference type="EMBL" id="ADZ78584.1"/>
    </source>
</evidence>
<dbReference type="InterPro" id="IPR009993">
    <property type="entry name" value="WecF"/>
</dbReference>
<reference evidence="6" key="1">
    <citation type="submission" date="2011-03" db="EMBL/GenBank/DDBJ databases">
        <title>Complete sequence of Sphingobacterium sp. 21.</title>
        <authorList>
            <consortium name="US DOE Joint Genome Institute"/>
            <person name="Lucas S."/>
            <person name="Copeland A."/>
            <person name="Lapidus A."/>
            <person name="Cheng J.-F."/>
            <person name="Goodwin L."/>
            <person name="Pitluck S."/>
            <person name="Davenport K."/>
            <person name="Detter J.C."/>
            <person name="Han C."/>
            <person name="Tapia R."/>
            <person name="Land M."/>
            <person name="Hauser L."/>
            <person name="Kyrpides N."/>
            <person name="Ivanova N."/>
            <person name="Ovchinnikova G."/>
            <person name="Pagani I."/>
            <person name="Siebers A.K."/>
            <person name="Allgaier M."/>
            <person name="Thelen M.P."/>
            <person name="Hugenholtz P."/>
            <person name="Woyke T."/>
        </authorList>
    </citation>
    <scope>NUCLEOTIDE SEQUENCE</scope>
    <source>
        <strain evidence="6">21</strain>
    </source>
</reference>
<evidence type="ECO:0000256" key="4">
    <source>
        <dbReference type="ARBA" id="ARBA00022679"/>
    </source>
</evidence>
<name>F4CB17_SPHS2</name>
<evidence type="ECO:0000256" key="5">
    <source>
        <dbReference type="ARBA" id="ARBA00023136"/>
    </source>
</evidence>
<gene>
    <name evidence="6" type="ordered locus">Sph21_2024</name>
</gene>
<dbReference type="HOGENOM" id="CLU_731389_0_0_10"/>
<sequence length="378" mass="44532">MNLHLIDDEKFFDPFVEKLEALDLLDNNIFIVKECGPLKFIKRTDLIHGRMCDKNLIGDTRKYGKVFIHCFTAEMYDWVLEHSFKELNWMIWGKELYSSDLVDYPLYEPLTKDIVRTANGQRFSLNLGYWRPKNVLRRANLPRIFSKFDNILTWIEPEYEYAIRNIKGLRAKHQQFAYMFETDANILRARFRNVRPYRKNISELRCILGNSGVASNNHLDAIQKTMNLPLKEILIPVSYGNEKYMAALKGEIQKRQNKGNIKYLDSYLSFAEYIEVFDQYDVFISNSIRPVGMGNIWMALLMGKLVFMNRRNLVFPYLRSMGIEIFDIGMIEKAESIFRTIDLKKNADLAAEFLSSRRINKMYLQLFSKEVAIQHETV</sequence>
<protein>
    <recommendedName>
        <fullName evidence="7">4-alpha-L-fucosyltransferase</fullName>
    </recommendedName>
</protein>
<dbReference type="KEGG" id="shg:Sph21_2024"/>
<keyword evidence="5" id="KW-0472">Membrane</keyword>
<evidence type="ECO:0008006" key="7">
    <source>
        <dbReference type="Google" id="ProtNLM"/>
    </source>
</evidence>
<keyword evidence="3" id="KW-0328">Glycosyltransferase</keyword>
<dbReference type="Pfam" id="PF07429">
    <property type="entry name" value="Glyco_transf_56"/>
    <property type="match status" value="1"/>
</dbReference>
<evidence type="ECO:0000256" key="3">
    <source>
        <dbReference type="ARBA" id="ARBA00022676"/>
    </source>
</evidence>
<dbReference type="AlphaFoldDB" id="F4CB17"/>
<dbReference type="GO" id="GO:0009246">
    <property type="term" value="P:enterobacterial common antigen biosynthetic process"/>
    <property type="evidence" value="ECO:0007669"/>
    <property type="project" value="InterPro"/>
</dbReference>
<dbReference type="PATRIC" id="fig|743722.3.peg.2160"/>
<dbReference type="GO" id="GO:0008417">
    <property type="term" value="F:fucosyltransferase activity"/>
    <property type="evidence" value="ECO:0007669"/>
    <property type="project" value="InterPro"/>
</dbReference>
<keyword evidence="4" id="KW-0808">Transferase</keyword>
<keyword evidence="1" id="KW-1003">Cell membrane</keyword>
<dbReference type="EMBL" id="CP002584">
    <property type="protein sequence ID" value="ADZ78584.1"/>
    <property type="molecule type" value="Genomic_DNA"/>
</dbReference>
<keyword evidence="2" id="KW-0997">Cell inner membrane</keyword>
<proteinExistence type="predicted"/>
<organism evidence="6">
    <name type="scientific">Sphingobacterium sp. (strain 21)</name>
    <dbReference type="NCBI Taxonomy" id="743722"/>
    <lineage>
        <taxon>Bacteria</taxon>
        <taxon>Pseudomonadati</taxon>
        <taxon>Bacteroidota</taxon>
        <taxon>Sphingobacteriia</taxon>
        <taxon>Sphingobacteriales</taxon>
        <taxon>Sphingobacteriaceae</taxon>
        <taxon>Sphingobacterium</taxon>
    </lineage>
</organism>
<evidence type="ECO:0000256" key="1">
    <source>
        <dbReference type="ARBA" id="ARBA00022475"/>
    </source>
</evidence>
<dbReference type="OrthoDB" id="1083028at2"/>
<dbReference type="eggNOG" id="ENOG5032RNI">
    <property type="taxonomic scope" value="Bacteria"/>
</dbReference>
<dbReference type="STRING" id="743722.Sph21_2024"/>
<evidence type="ECO:0000256" key="2">
    <source>
        <dbReference type="ARBA" id="ARBA00022519"/>
    </source>
</evidence>
<accession>F4CB17</accession>